<dbReference type="STRING" id="283909.R7TCM8"/>
<dbReference type="InterPro" id="IPR001412">
    <property type="entry name" value="aa-tRNA-synth_I_CS"/>
</dbReference>
<evidence type="ECO:0000259" key="13">
    <source>
        <dbReference type="Pfam" id="PF08264"/>
    </source>
</evidence>
<dbReference type="Gene3D" id="3.40.50.620">
    <property type="entry name" value="HUPs"/>
    <property type="match status" value="2"/>
</dbReference>
<dbReference type="InterPro" id="IPR009008">
    <property type="entry name" value="Val/Leu/Ile-tRNA-synth_edit"/>
</dbReference>
<dbReference type="InterPro" id="IPR002303">
    <property type="entry name" value="Valyl-tRNA_ligase"/>
</dbReference>
<dbReference type="FunFam" id="3.40.50.620:FF:000457">
    <property type="entry name" value="Predicted protein"/>
    <property type="match status" value="1"/>
</dbReference>
<evidence type="ECO:0000256" key="3">
    <source>
        <dbReference type="ARBA" id="ARBA00022598"/>
    </source>
</evidence>
<dbReference type="InterPro" id="IPR014729">
    <property type="entry name" value="Rossmann-like_a/b/a_fold"/>
</dbReference>
<comment type="similarity">
    <text evidence="1 10">Belongs to the class-I aminoacyl-tRNA synthetase family.</text>
</comment>
<feature type="domain" description="Aminoacyl-tRNA synthetase class Ia" evidence="12">
    <location>
        <begin position="521"/>
        <end position="647"/>
    </location>
</feature>
<keyword evidence="16" id="KW-1185">Reference proteome</keyword>
<dbReference type="FunFam" id="3.90.740.10:FF:000005">
    <property type="entry name" value="Valine--tRNA ligase, mitochondrial"/>
    <property type="match status" value="1"/>
</dbReference>
<evidence type="ECO:0000256" key="4">
    <source>
        <dbReference type="ARBA" id="ARBA00022741"/>
    </source>
</evidence>
<gene>
    <name evidence="14" type="ORF">CAPTEDRAFT_222046</name>
</gene>
<dbReference type="HOGENOM" id="CLU_001493_0_1_1"/>
<dbReference type="GO" id="GO:0005524">
    <property type="term" value="F:ATP binding"/>
    <property type="evidence" value="ECO:0007669"/>
    <property type="project" value="UniProtKB-KW"/>
</dbReference>
<dbReference type="GO" id="GO:0002161">
    <property type="term" value="F:aminoacyl-tRNA deacylase activity"/>
    <property type="evidence" value="ECO:0007669"/>
    <property type="project" value="InterPro"/>
</dbReference>
<dbReference type="SUPFAM" id="SSF50677">
    <property type="entry name" value="ValRS/IleRS/LeuRS editing domain"/>
    <property type="match status" value="1"/>
</dbReference>
<organism evidence="14">
    <name type="scientific">Capitella teleta</name>
    <name type="common">Polychaete worm</name>
    <dbReference type="NCBI Taxonomy" id="283909"/>
    <lineage>
        <taxon>Eukaryota</taxon>
        <taxon>Metazoa</taxon>
        <taxon>Spiralia</taxon>
        <taxon>Lophotrochozoa</taxon>
        <taxon>Annelida</taxon>
        <taxon>Polychaeta</taxon>
        <taxon>Sedentaria</taxon>
        <taxon>Scolecida</taxon>
        <taxon>Capitellidae</taxon>
        <taxon>Capitella</taxon>
    </lineage>
</organism>
<evidence type="ECO:0000256" key="8">
    <source>
        <dbReference type="ARBA" id="ARBA00029936"/>
    </source>
</evidence>
<dbReference type="Gene3D" id="1.10.730.10">
    <property type="entry name" value="Isoleucyl-tRNA Synthetase, Domain 1"/>
    <property type="match status" value="1"/>
</dbReference>
<dbReference type="GO" id="GO:0004832">
    <property type="term" value="F:valine-tRNA ligase activity"/>
    <property type="evidence" value="ECO:0007669"/>
    <property type="project" value="UniProtKB-EC"/>
</dbReference>
<dbReference type="OMA" id="PPNCATN"/>
<evidence type="ECO:0000256" key="6">
    <source>
        <dbReference type="ARBA" id="ARBA00022917"/>
    </source>
</evidence>
<feature type="domain" description="Methionyl/Valyl/Leucyl/Isoleucyl-tRNA synthetase anticodon-binding" evidence="13">
    <location>
        <begin position="701"/>
        <end position="846"/>
    </location>
</feature>
<dbReference type="EnsemblMetazoa" id="CapteT222046">
    <property type="protein sequence ID" value="CapteP222046"/>
    <property type="gene ID" value="CapteG222046"/>
</dbReference>
<keyword evidence="11" id="KW-0175">Coiled coil</keyword>
<evidence type="ECO:0000313" key="16">
    <source>
        <dbReference type="Proteomes" id="UP000014760"/>
    </source>
</evidence>
<dbReference type="EC" id="6.1.1.9" evidence="2"/>
<reference evidence="14 16" key="2">
    <citation type="journal article" date="2013" name="Nature">
        <title>Insights into bilaterian evolution from three spiralian genomes.</title>
        <authorList>
            <person name="Simakov O."/>
            <person name="Marletaz F."/>
            <person name="Cho S.J."/>
            <person name="Edsinger-Gonzales E."/>
            <person name="Havlak P."/>
            <person name="Hellsten U."/>
            <person name="Kuo D.H."/>
            <person name="Larsson T."/>
            <person name="Lv J."/>
            <person name="Arendt D."/>
            <person name="Savage R."/>
            <person name="Osoegawa K."/>
            <person name="de Jong P."/>
            <person name="Grimwood J."/>
            <person name="Chapman J.A."/>
            <person name="Shapiro H."/>
            <person name="Aerts A."/>
            <person name="Otillar R.P."/>
            <person name="Terry A.Y."/>
            <person name="Boore J.L."/>
            <person name="Grigoriev I.V."/>
            <person name="Lindberg D.R."/>
            <person name="Seaver E.C."/>
            <person name="Weisblat D.A."/>
            <person name="Putnam N.H."/>
            <person name="Rokhsar D.S."/>
        </authorList>
    </citation>
    <scope>NUCLEOTIDE SEQUENCE</scope>
    <source>
        <strain evidence="14 16">I ESC-2004</strain>
    </source>
</reference>
<dbReference type="Pfam" id="PF00133">
    <property type="entry name" value="tRNA-synt_1"/>
    <property type="match status" value="2"/>
</dbReference>
<evidence type="ECO:0000256" key="11">
    <source>
        <dbReference type="SAM" id="Coils"/>
    </source>
</evidence>
<evidence type="ECO:0000256" key="7">
    <source>
        <dbReference type="ARBA" id="ARBA00023146"/>
    </source>
</evidence>
<feature type="coiled-coil region" evidence="11">
    <location>
        <begin position="909"/>
        <end position="936"/>
    </location>
</feature>
<proteinExistence type="inferred from homology"/>
<reference evidence="16" key="1">
    <citation type="submission" date="2012-12" db="EMBL/GenBank/DDBJ databases">
        <authorList>
            <person name="Hellsten U."/>
            <person name="Grimwood J."/>
            <person name="Chapman J.A."/>
            <person name="Shapiro H."/>
            <person name="Aerts A."/>
            <person name="Otillar R.P."/>
            <person name="Terry A.Y."/>
            <person name="Boore J.L."/>
            <person name="Simakov O."/>
            <person name="Marletaz F."/>
            <person name="Cho S.-J."/>
            <person name="Edsinger-Gonzales E."/>
            <person name="Havlak P."/>
            <person name="Kuo D.-H."/>
            <person name="Larsson T."/>
            <person name="Lv J."/>
            <person name="Arendt D."/>
            <person name="Savage R."/>
            <person name="Osoegawa K."/>
            <person name="de Jong P."/>
            <person name="Lindberg D.R."/>
            <person name="Seaver E.C."/>
            <person name="Weisblat D.A."/>
            <person name="Putnam N.H."/>
            <person name="Grigoriev I.V."/>
            <person name="Rokhsar D.S."/>
        </authorList>
    </citation>
    <scope>NUCLEOTIDE SEQUENCE</scope>
    <source>
        <strain evidence="16">I ESC-2004</strain>
    </source>
</reference>
<dbReference type="FunFam" id="3.40.50.620:FF:000020">
    <property type="entry name" value="Valine--tRNA ligase, mitochondrial"/>
    <property type="match status" value="1"/>
</dbReference>
<dbReference type="EMBL" id="AMQN01002925">
    <property type="status" value="NOT_ANNOTATED_CDS"/>
    <property type="molecule type" value="Genomic_DNA"/>
</dbReference>
<dbReference type="CDD" id="cd07962">
    <property type="entry name" value="Anticodon_Ia_Val"/>
    <property type="match status" value="1"/>
</dbReference>
<evidence type="ECO:0000313" key="14">
    <source>
        <dbReference type="EMBL" id="ELT91479.1"/>
    </source>
</evidence>
<keyword evidence="3 10" id="KW-0436">Ligase</keyword>
<accession>R7TCM8</accession>
<keyword evidence="4 10" id="KW-0547">Nucleotide-binding</keyword>
<keyword evidence="5 10" id="KW-0067">ATP-binding</keyword>
<dbReference type="GO" id="GO:0005829">
    <property type="term" value="C:cytosol"/>
    <property type="evidence" value="ECO:0007669"/>
    <property type="project" value="TreeGrafter"/>
</dbReference>
<dbReference type="OrthoDB" id="629407at2759"/>
<dbReference type="SUPFAM" id="SSF52374">
    <property type="entry name" value="Nucleotidylyl transferase"/>
    <property type="match status" value="1"/>
</dbReference>
<evidence type="ECO:0000256" key="10">
    <source>
        <dbReference type="RuleBase" id="RU363035"/>
    </source>
</evidence>
<dbReference type="Gene3D" id="3.90.740.10">
    <property type="entry name" value="Valyl/Leucyl/Isoleucyl-tRNA synthetase, editing domain"/>
    <property type="match status" value="1"/>
</dbReference>
<reference evidence="15" key="3">
    <citation type="submission" date="2015-06" db="UniProtKB">
        <authorList>
            <consortium name="EnsemblMetazoa"/>
        </authorList>
    </citation>
    <scope>IDENTIFICATION</scope>
</reference>
<evidence type="ECO:0000313" key="15">
    <source>
        <dbReference type="EnsemblMetazoa" id="CapteP222046"/>
    </source>
</evidence>
<name>R7TCM8_CAPTE</name>
<keyword evidence="6 10" id="KW-0648">Protein biosynthesis</keyword>
<sequence>MYLPSGVIKFHRLCSFSNYINVPKWCNYSSQARREQKKLRKEVKQALVSGKNKESKKSFQEVLYEGNTAPGQKKDVSIALPSTYSPRFVEAAWYDWWEKEGFFLPDHESKDSFVVCLPPPNVTGSLHLGHALGNSIQDAICRWHRMHGKSVLWNPGCDHAGIATQVVVEKQLWKEKKLTRHQLGREQFVEEVWKWKEEKGDRIFSQMKKLGSSLDWNRSCFTLDQKLTDAVTEAFVRLHDDGIIYRSNRLVNWSCTLKSAISDIEVDNLSLDGETKLSVPGYERKIPFGQMVTFAYPIQGSSDTISVATTRIETMLGDTGIAIHPDDTRFTHLHGRVAVHPLTGRLLPIVCDSHVQQDLGTGAVKLTPAHDHNDFELGMKHRLESLSILDDAGCLVNVPEEFLGMPRFSARYAVTKALKEHSLYRGTSSHAMVVPVCSRSGDIIEPRLKPQWYVNCQDMAKYAIKAVKSGELELIPSNYERQWMEWRVAMTMISGLAEGILTKLLKRLVLNLAYQLMLSFFSKTEDLQRFFPTSLLETASDIMFFWVARMVMMSHVLTEQLPFKQVLFHSVLRDAHGRKMSKSLGNVIDPMDVISGISLEGLNQRLKDGNLDPKEVQLAEKAQRKDFPQGIPECGADALRFSLCSYNHKANFVNVDINHIQFHRKFCNKIWQAYKFVFPHLRAEFNPSVPYELSGYESATDVWMLSRLAHLVQACDMAFTDYDLNNATTALIDFWWSEFCDIYLEYSKEVFRSGSPEAVSSVQCVMHACVDNGIRALSPFMPYLCEELFQRLPKRSAGSVCVAAYPRVEELAHCVNAISQTEMQHVKDVFSVALKMRRDLHLTKTKAHVYIQPCNADVEEALLKHHTAFLVLSRSAEVHILSERSFPPNGCIYDSTEQGNVVYMQVQDLINVEEELNKLEKQREKQNVALHKISVKSSQDAQFSIEEEKMKEIQLQLKSTDRIIASLKRLLPE</sequence>
<dbReference type="PRINTS" id="PR00986">
    <property type="entry name" value="TRNASYNTHVAL"/>
</dbReference>
<comment type="catalytic activity">
    <reaction evidence="9">
        <text>tRNA(Val) + L-valine + ATP = L-valyl-tRNA(Val) + AMP + diphosphate</text>
        <dbReference type="Rhea" id="RHEA:10704"/>
        <dbReference type="Rhea" id="RHEA-COMP:9672"/>
        <dbReference type="Rhea" id="RHEA-COMP:9708"/>
        <dbReference type="ChEBI" id="CHEBI:30616"/>
        <dbReference type="ChEBI" id="CHEBI:33019"/>
        <dbReference type="ChEBI" id="CHEBI:57762"/>
        <dbReference type="ChEBI" id="CHEBI:78442"/>
        <dbReference type="ChEBI" id="CHEBI:78537"/>
        <dbReference type="ChEBI" id="CHEBI:456215"/>
        <dbReference type="EC" id="6.1.1.9"/>
    </reaction>
</comment>
<evidence type="ECO:0000259" key="12">
    <source>
        <dbReference type="Pfam" id="PF00133"/>
    </source>
</evidence>
<evidence type="ECO:0000256" key="2">
    <source>
        <dbReference type="ARBA" id="ARBA00013169"/>
    </source>
</evidence>
<evidence type="ECO:0000256" key="1">
    <source>
        <dbReference type="ARBA" id="ARBA00005594"/>
    </source>
</evidence>
<dbReference type="InterPro" id="IPR013155">
    <property type="entry name" value="M/V/L/I-tRNA-synth_anticd-bd"/>
</dbReference>
<keyword evidence="7 10" id="KW-0030">Aminoacyl-tRNA synthetase</keyword>
<dbReference type="InterPro" id="IPR033705">
    <property type="entry name" value="Anticodon_Ia_Val"/>
</dbReference>
<dbReference type="GO" id="GO:0006438">
    <property type="term" value="P:valyl-tRNA aminoacylation"/>
    <property type="evidence" value="ECO:0007669"/>
    <property type="project" value="InterPro"/>
</dbReference>
<protein>
    <recommendedName>
        <fullName evidence="2">valine--tRNA ligase</fullName>
        <ecNumber evidence="2">6.1.1.9</ecNumber>
    </recommendedName>
    <alternativeName>
        <fullName evidence="8">Valyl-tRNA synthetase</fullName>
    </alternativeName>
</protein>
<dbReference type="Proteomes" id="UP000014760">
    <property type="component" value="Unassembled WGS sequence"/>
</dbReference>
<dbReference type="InterPro" id="IPR009080">
    <property type="entry name" value="tRNAsynth_Ia_anticodon-bd"/>
</dbReference>
<dbReference type="PANTHER" id="PTHR11946:SF109">
    <property type="entry name" value="VALINE--TRNA LIGASE"/>
    <property type="match status" value="1"/>
</dbReference>
<dbReference type="AlphaFoldDB" id="R7TCM8"/>
<evidence type="ECO:0000256" key="5">
    <source>
        <dbReference type="ARBA" id="ARBA00022840"/>
    </source>
</evidence>
<dbReference type="PROSITE" id="PS00178">
    <property type="entry name" value="AA_TRNA_LIGASE_I"/>
    <property type="match status" value="1"/>
</dbReference>
<dbReference type="PANTHER" id="PTHR11946">
    <property type="entry name" value="VALYL-TRNA SYNTHETASES"/>
    <property type="match status" value="1"/>
</dbReference>
<evidence type="ECO:0000256" key="9">
    <source>
        <dbReference type="ARBA" id="ARBA00047552"/>
    </source>
</evidence>
<feature type="domain" description="Aminoacyl-tRNA synthetase class Ia" evidence="12">
    <location>
        <begin position="93"/>
        <end position="486"/>
    </location>
</feature>
<dbReference type="EMBL" id="KB310466">
    <property type="protein sequence ID" value="ELT91479.1"/>
    <property type="molecule type" value="Genomic_DNA"/>
</dbReference>
<dbReference type="SUPFAM" id="SSF47323">
    <property type="entry name" value="Anticodon-binding domain of a subclass of class I aminoacyl-tRNA synthetases"/>
    <property type="match status" value="1"/>
</dbReference>
<dbReference type="Pfam" id="PF08264">
    <property type="entry name" value="Anticodon_1"/>
    <property type="match status" value="1"/>
</dbReference>
<dbReference type="InterPro" id="IPR002300">
    <property type="entry name" value="aa-tRNA-synth_Ia"/>
</dbReference>